<organism evidence="1">
    <name type="scientific">Oryza glumipatula</name>
    <dbReference type="NCBI Taxonomy" id="40148"/>
    <lineage>
        <taxon>Eukaryota</taxon>
        <taxon>Viridiplantae</taxon>
        <taxon>Streptophyta</taxon>
        <taxon>Embryophyta</taxon>
        <taxon>Tracheophyta</taxon>
        <taxon>Spermatophyta</taxon>
        <taxon>Magnoliopsida</taxon>
        <taxon>Liliopsida</taxon>
        <taxon>Poales</taxon>
        <taxon>Poaceae</taxon>
        <taxon>BOP clade</taxon>
        <taxon>Oryzoideae</taxon>
        <taxon>Oryzeae</taxon>
        <taxon>Oryzinae</taxon>
        <taxon>Oryza</taxon>
    </lineage>
</organism>
<reference evidence="1" key="1">
    <citation type="submission" date="2015-04" db="UniProtKB">
        <authorList>
            <consortium name="EnsemblPlants"/>
        </authorList>
    </citation>
    <scope>IDENTIFICATION</scope>
</reference>
<dbReference type="Gramene" id="OGLUM08G05070.1">
    <property type="protein sequence ID" value="OGLUM08G05070.1"/>
    <property type="gene ID" value="OGLUM08G05070"/>
</dbReference>
<accession>A0A0E0ARL4</accession>
<protein>
    <submittedName>
        <fullName evidence="1">Uncharacterized protein</fullName>
    </submittedName>
</protein>
<dbReference type="HOGENOM" id="CLU_2853408_0_0_1"/>
<dbReference type="AlphaFoldDB" id="A0A0E0ARL4"/>
<dbReference type="Proteomes" id="UP000026961">
    <property type="component" value="Chromosome 8"/>
</dbReference>
<keyword evidence="2" id="KW-1185">Reference proteome</keyword>
<proteinExistence type="predicted"/>
<evidence type="ECO:0000313" key="2">
    <source>
        <dbReference type="Proteomes" id="UP000026961"/>
    </source>
</evidence>
<dbReference type="EnsemblPlants" id="OGLUM08G05070.1">
    <property type="protein sequence ID" value="OGLUM08G05070.1"/>
    <property type="gene ID" value="OGLUM08G05070"/>
</dbReference>
<evidence type="ECO:0000313" key="1">
    <source>
        <dbReference type="EnsemblPlants" id="OGLUM08G05070.1"/>
    </source>
</evidence>
<sequence length="65" mass="6825">MSTGEGLGCRRNIVHFWASFAGFGKEVDGRRGGGSPAAQLSVAREWQRVEGAGGGVKWKSCGGRT</sequence>
<reference evidence="1" key="2">
    <citation type="submission" date="2018-05" db="EMBL/GenBank/DDBJ databases">
        <title>OgluRS3 (Oryza glumaepatula Reference Sequence Version 3).</title>
        <authorList>
            <person name="Zhang J."/>
            <person name="Kudrna D."/>
            <person name="Lee S."/>
            <person name="Talag J."/>
            <person name="Welchert J."/>
            <person name="Wing R.A."/>
        </authorList>
    </citation>
    <scope>NUCLEOTIDE SEQUENCE [LARGE SCALE GENOMIC DNA]</scope>
</reference>
<name>A0A0E0ARL4_9ORYZ</name>